<sequence>GVTIEKIETARHHPNADRLDICTLADSTFQFITGRDEYRPGDRVLYFPIDSILPIELQEKLGLAGKLAGKGKNRVRTVRLRGEISQGIVAPQNIAEAVAAQSPDIVNTKESWEEQITEYLGVTKYEPAPIQSKAANLKGLPVGLPVYDIEGAERHPYAVARLMDEQVIVTEKIEGMNFSVTYASAEDKIYVNQRKHTIEPIEGETHFFWQLARTNYLVPWDYHVFTNDTTPGPIDGWTDSF</sequence>
<dbReference type="InterPro" id="IPR012340">
    <property type="entry name" value="NA-bd_OB-fold"/>
</dbReference>
<evidence type="ECO:0000313" key="1">
    <source>
        <dbReference type="EMBL" id="GAG29377.1"/>
    </source>
</evidence>
<name>X0X1R6_9ZZZZ</name>
<reference evidence="1" key="1">
    <citation type="journal article" date="2014" name="Front. Microbiol.">
        <title>High frequency of phylogenetically diverse reductive dehalogenase-homologous genes in deep subseafloor sedimentary metagenomes.</title>
        <authorList>
            <person name="Kawai M."/>
            <person name="Futagami T."/>
            <person name="Toyoda A."/>
            <person name="Takaki Y."/>
            <person name="Nishi S."/>
            <person name="Hori S."/>
            <person name="Arai W."/>
            <person name="Tsubouchi T."/>
            <person name="Morono Y."/>
            <person name="Uchiyama I."/>
            <person name="Ito T."/>
            <person name="Fujiyama A."/>
            <person name="Inagaki F."/>
            <person name="Takami H."/>
        </authorList>
    </citation>
    <scope>NUCLEOTIDE SEQUENCE</scope>
    <source>
        <strain evidence="1">Expedition CK06-06</strain>
    </source>
</reference>
<feature type="non-terminal residue" evidence="1">
    <location>
        <position position="1"/>
    </location>
</feature>
<organism evidence="1">
    <name type="scientific">marine sediment metagenome</name>
    <dbReference type="NCBI Taxonomy" id="412755"/>
    <lineage>
        <taxon>unclassified sequences</taxon>
        <taxon>metagenomes</taxon>
        <taxon>ecological metagenomes</taxon>
    </lineage>
</organism>
<gene>
    <name evidence="1" type="ORF">S01H1_73441</name>
</gene>
<dbReference type="AlphaFoldDB" id="X0X1R6"/>
<dbReference type="Gene3D" id="2.40.50.140">
    <property type="entry name" value="Nucleic acid-binding proteins"/>
    <property type="match status" value="1"/>
</dbReference>
<evidence type="ECO:0008006" key="2">
    <source>
        <dbReference type="Google" id="ProtNLM"/>
    </source>
</evidence>
<feature type="non-terminal residue" evidence="1">
    <location>
        <position position="241"/>
    </location>
</feature>
<dbReference type="EMBL" id="BARS01049069">
    <property type="protein sequence ID" value="GAG29377.1"/>
    <property type="molecule type" value="Genomic_DNA"/>
</dbReference>
<proteinExistence type="predicted"/>
<protein>
    <recommendedName>
        <fullName evidence="2">RNA ligase domain-containing protein</fullName>
    </recommendedName>
</protein>
<comment type="caution">
    <text evidence="1">The sequence shown here is derived from an EMBL/GenBank/DDBJ whole genome shotgun (WGS) entry which is preliminary data.</text>
</comment>
<accession>X0X1R6</accession>
<dbReference type="Pfam" id="PF21189">
    <property type="entry name" value="PHA02142"/>
    <property type="match status" value="1"/>
</dbReference>